<dbReference type="SUPFAM" id="SSF53850">
    <property type="entry name" value="Periplasmic binding protein-like II"/>
    <property type="match status" value="1"/>
</dbReference>
<evidence type="ECO:0000313" key="7">
    <source>
        <dbReference type="EMBL" id="AKM07919.1"/>
    </source>
</evidence>
<dbReference type="InterPro" id="IPR036388">
    <property type="entry name" value="WH-like_DNA-bd_sf"/>
</dbReference>
<dbReference type="PANTHER" id="PTHR30537:SF79">
    <property type="entry name" value="TRANSCRIPTIONAL REGULATOR-RELATED"/>
    <property type="match status" value="1"/>
</dbReference>
<dbReference type="PATRIC" id="fig|543877.4.peg.1885"/>
<comment type="similarity">
    <text evidence="1">Belongs to the LysR transcriptional regulatory family.</text>
</comment>
<evidence type="ECO:0000256" key="2">
    <source>
        <dbReference type="ARBA" id="ARBA00023015"/>
    </source>
</evidence>
<protein>
    <submittedName>
        <fullName evidence="7">Transcriptional regulator, LysR family</fullName>
    </submittedName>
</protein>
<dbReference type="GO" id="GO:0003700">
    <property type="term" value="F:DNA-binding transcription factor activity"/>
    <property type="evidence" value="ECO:0007669"/>
    <property type="project" value="InterPro"/>
</dbReference>
<evidence type="ECO:0000256" key="1">
    <source>
        <dbReference type="ARBA" id="ARBA00009437"/>
    </source>
</evidence>
<reference evidence="7 8" key="1">
    <citation type="submission" date="2015-06" db="EMBL/GenBank/DDBJ databases">
        <authorList>
            <person name="Kim K.M."/>
        </authorList>
    </citation>
    <scope>NUCLEOTIDE SEQUENCE [LARGE SCALE GENOMIC DNA]</scope>
    <source>
        <strain evidence="7 8">KCTC 22370</strain>
    </source>
</reference>
<sequence>MTDDQPQPPARSENPPSRKSLPPFEALRAFDAVARLGGVRRAAQWLDRDHAVISRHLRAIETWAGVQLVERTPYGIALTERGRGYHERVSFAMDMLAHATLDLMSEGHHRRLHIWSTSGFALHWLSSRLEEFERRNSDADIVLRPNDHSPDFAAHEADIDVRFHATYEPEPELPPLLKRQVLVEAPIIAVASPDYLGSTGTPQTPDDLLQHRLLHEDSFKTWAKWLASYGVDDASRLSGARLWEGHLTLDAARHGRGIALANPVTAGADLESGSLIDIGRDNPEFAPRLGRYTLYARRDRWNDPLLRRFRKWVTSAVLADYPALKSAT</sequence>
<dbReference type="PANTHER" id="PTHR30537">
    <property type="entry name" value="HTH-TYPE TRANSCRIPTIONAL REGULATOR"/>
    <property type="match status" value="1"/>
</dbReference>
<dbReference type="STRING" id="543877.AM2010_1857"/>
<evidence type="ECO:0000259" key="6">
    <source>
        <dbReference type="PROSITE" id="PS50931"/>
    </source>
</evidence>
<keyword evidence="2" id="KW-0805">Transcription regulation</keyword>
<feature type="region of interest" description="Disordered" evidence="5">
    <location>
        <begin position="1"/>
        <end position="22"/>
    </location>
</feature>
<name>A0A0G3XBD5_9SPHN</name>
<dbReference type="RefSeq" id="WP_047806837.1">
    <property type="nucleotide sequence ID" value="NZ_CP011805.1"/>
</dbReference>
<keyword evidence="8" id="KW-1185">Reference proteome</keyword>
<proteinExistence type="inferred from homology"/>
<dbReference type="InterPro" id="IPR036390">
    <property type="entry name" value="WH_DNA-bd_sf"/>
</dbReference>
<evidence type="ECO:0000256" key="4">
    <source>
        <dbReference type="ARBA" id="ARBA00023163"/>
    </source>
</evidence>
<dbReference type="OrthoDB" id="9794694at2"/>
<dbReference type="GO" id="GO:0043565">
    <property type="term" value="F:sequence-specific DNA binding"/>
    <property type="evidence" value="ECO:0007669"/>
    <property type="project" value="TreeGrafter"/>
</dbReference>
<dbReference type="KEGG" id="amx:AM2010_1857"/>
<dbReference type="Gene3D" id="3.40.190.10">
    <property type="entry name" value="Periplasmic binding protein-like II"/>
    <property type="match status" value="2"/>
</dbReference>
<feature type="domain" description="HTH lysR-type" evidence="6">
    <location>
        <begin position="22"/>
        <end position="79"/>
    </location>
</feature>
<gene>
    <name evidence="7" type="ORF">AM2010_1857</name>
</gene>
<evidence type="ECO:0000313" key="8">
    <source>
        <dbReference type="Proteomes" id="UP000037643"/>
    </source>
</evidence>
<evidence type="ECO:0000256" key="5">
    <source>
        <dbReference type="SAM" id="MobiDB-lite"/>
    </source>
</evidence>
<accession>A0A0G3XBD5</accession>
<dbReference type="Proteomes" id="UP000037643">
    <property type="component" value="Chromosome"/>
</dbReference>
<dbReference type="Gene3D" id="1.10.10.10">
    <property type="entry name" value="Winged helix-like DNA-binding domain superfamily/Winged helix DNA-binding domain"/>
    <property type="match status" value="1"/>
</dbReference>
<dbReference type="Pfam" id="PF00126">
    <property type="entry name" value="HTH_1"/>
    <property type="match status" value="1"/>
</dbReference>
<keyword evidence="4" id="KW-0804">Transcription</keyword>
<dbReference type="SUPFAM" id="SSF46785">
    <property type="entry name" value="Winged helix' DNA-binding domain"/>
    <property type="match status" value="1"/>
</dbReference>
<keyword evidence="3" id="KW-0238">DNA-binding</keyword>
<organism evidence="7 8">
    <name type="scientific">Pelagerythrobacter marensis</name>
    <dbReference type="NCBI Taxonomy" id="543877"/>
    <lineage>
        <taxon>Bacteria</taxon>
        <taxon>Pseudomonadati</taxon>
        <taxon>Pseudomonadota</taxon>
        <taxon>Alphaproteobacteria</taxon>
        <taxon>Sphingomonadales</taxon>
        <taxon>Erythrobacteraceae</taxon>
        <taxon>Pelagerythrobacter</taxon>
    </lineage>
</organism>
<dbReference type="Pfam" id="PF03466">
    <property type="entry name" value="LysR_substrate"/>
    <property type="match status" value="1"/>
</dbReference>
<dbReference type="PROSITE" id="PS50931">
    <property type="entry name" value="HTH_LYSR"/>
    <property type="match status" value="1"/>
</dbReference>
<dbReference type="InterPro" id="IPR005119">
    <property type="entry name" value="LysR_subst-bd"/>
</dbReference>
<dbReference type="InterPro" id="IPR000847">
    <property type="entry name" value="LysR_HTH_N"/>
</dbReference>
<evidence type="ECO:0000256" key="3">
    <source>
        <dbReference type="ARBA" id="ARBA00023125"/>
    </source>
</evidence>
<dbReference type="GO" id="GO:0006351">
    <property type="term" value="P:DNA-templated transcription"/>
    <property type="evidence" value="ECO:0007669"/>
    <property type="project" value="TreeGrafter"/>
</dbReference>
<dbReference type="InterPro" id="IPR058163">
    <property type="entry name" value="LysR-type_TF_proteobact-type"/>
</dbReference>
<dbReference type="EMBL" id="CP011805">
    <property type="protein sequence ID" value="AKM07919.1"/>
    <property type="molecule type" value="Genomic_DNA"/>
</dbReference>
<dbReference type="AlphaFoldDB" id="A0A0G3XBD5"/>